<dbReference type="EMBL" id="JAUCMX010000016">
    <property type="protein sequence ID" value="KAK3520295.1"/>
    <property type="molecule type" value="Genomic_DNA"/>
</dbReference>
<keyword evidence="3 7" id="KW-0812">Transmembrane</keyword>
<feature type="region of interest" description="Disordered" evidence="6">
    <location>
        <begin position="85"/>
        <end position="146"/>
    </location>
</feature>
<name>A0AAE0UW87_9TELE</name>
<feature type="transmembrane region" description="Helical" evidence="7">
    <location>
        <begin position="159"/>
        <end position="185"/>
    </location>
</feature>
<keyword evidence="5 7" id="KW-0472">Membrane</keyword>
<evidence type="ECO:0000313" key="8">
    <source>
        <dbReference type="EMBL" id="KAK3520295.1"/>
    </source>
</evidence>
<dbReference type="AlphaFoldDB" id="A0AAE0UW87"/>
<reference evidence="8" key="1">
    <citation type="submission" date="2023-06" db="EMBL/GenBank/DDBJ databases">
        <title>Male Hemibagrus guttatus genome.</title>
        <authorList>
            <person name="Bian C."/>
        </authorList>
    </citation>
    <scope>NUCLEOTIDE SEQUENCE</scope>
    <source>
        <strain evidence="8">Male_cb2023</strain>
        <tissue evidence="8">Muscle</tissue>
    </source>
</reference>
<protein>
    <recommendedName>
        <fullName evidence="10">Proline-rich transmembrane protein 2</fullName>
    </recommendedName>
</protein>
<evidence type="ECO:0000256" key="1">
    <source>
        <dbReference type="ARBA" id="ARBA00004370"/>
    </source>
</evidence>
<evidence type="ECO:0000256" key="3">
    <source>
        <dbReference type="ARBA" id="ARBA00022692"/>
    </source>
</evidence>
<sequence>MALNTDTNEPTTALSAGQEEEQQQTEQLTDQQPDDRSDQIPISSQPVKTEHQDPPTDSESTPAPESSVQMNGLAVIDEKMETSNGVCPNAVEASPPTSSRSSPPRHHHSKASHVHANGHARLGSRSDSMSHAGSPRPSLSRQPSVLTDSVVDGTKPNDYLILAILACFCPLWPINIVGLTFSVMSRYSLQQGNVDGARRLGRNAKVLSIVSLLGGILIITAAIVINWGREFHMNYKYCNLIK</sequence>
<comment type="similarity">
    <text evidence="2">Belongs to the CD225/Dispanin family.</text>
</comment>
<proteinExistence type="inferred from homology"/>
<evidence type="ECO:0000256" key="2">
    <source>
        <dbReference type="ARBA" id="ARBA00006843"/>
    </source>
</evidence>
<feature type="compositionally biased region" description="Polar residues" evidence="6">
    <location>
        <begin position="55"/>
        <end position="70"/>
    </location>
</feature>
<dbReference type="PANTHER" id="PTHR14948:SF20">
    <property type="entry name" value="PROLINE-RICH TRANSMEMBRANE PROTEIN 2"/>
    <property type="match status" value="1"/>
</dbReference>
<evidence type="ECO:0000256" key="5">
    <source>
        <dbReference type="ARBA" id="ARBA00023136"/>
    </source>
</evidence>
<keyword evidence="9" id="KW-1185">Reference proteome</keyword>
<comment type="caution">
    <text evidence="8">The sequence shown here is derived from an EMBL/GenBank/DDBJ whole genome shotgun (WGS) entry which is preliminary data.</text>
</comment>
<organism evidence="8 9">
    <name type="scientific">Hemibagrus guttatus</name>
    <dbReference type="NCBI Taxonomy" id="175788"/>
    <lineage>
        <taxon>Eukaryota</taxon>
        <taxon>Metazoa</taxon>
        <taxon>Chordata</taxon>
        <taxon>Craniata</taxon>
        <taxon>Vertebrata</taxon>
        <taxon>Euteleostomi</taxon>
        <taxon>Actinopterygii</taxon>
        <taxon>Neopterygii</taxon>
        <taxon>Teleostei</taxon>
        <taxon>Ostariophysi</taxon>
        <taxon>Siluriformes</taxon>
        <taxon>Bagridae</taxon>
        <taxon>Hemibagrus</taxon>
    </lineage>
</organism>
<feature type="compositionally biased region" description="Low complexity" evidence="6">
    <location>
        <begin position="93"/>
        <end position="102"/>
    </location>
</feature>
<dbReference type="Pfam" id="PF04505">
    <property type="entry name" value="CD225"/>
    <property type="match status" value="1"/>
</dbReference>
<keyword evidence="4 7" id="KW-1133">Transmembrane helix</keyword>
<evidence type="ECO:0008006" key="10">
    <source>
        <dbReference type="Google" id="ProtNLM"/>
    </source>
</evidence>
<feature type="transmembrane region" description="Helical" evidence="7">
    <location>
        <begin position="206"/>
        <end position="227"/>
    </location>
</feature>
<dbReference type="Proteomes" id="UP001274896">
    <property type="component" value="Unassembled WGS sequence"/>
</dbReference>
<evidence type="ECO:0000256" key="7">
    <source>
        <dbReference type="SAM" id="Phobius"/>
    </source>
</evidence>
<evidence type="ECO:0000313" key="9">
    <source>
        <dbReference type="Proteomes" id="UP001274896"/>
    </source>
</evidence>
<feature type="compositionally biased region" description="Polar residues" evidence="6">
    <location>
        <begin position="1"/>
        <end position="15"/>
    </location>
</feature>
<dbReference type="PANTHER" id="PTHR14948">
    <property type="entry name" value="NG5"/>
    <property type="match status" value="1"/>
</dbReference>
<dbReference type="InterPro" id="IPR007593">
    <property type="entry name" value="CD225/Dispanin_fam"/>
</dbReference>
<dbReference type="InterPro" id="IPR051423">
    <property type="entry name" value="CD225/Dispanin"/>
</dbReference>
<accession>A0AAE0UW87</accession>
<feature type="compositionally biased region" description="Polar residues" evidence="6">
    <location>
        <begin position="125"/>
        <end position="146"/>
    </location>
</feature>
<evidence type="ECO:0000256" key="4">
    <source>
        <dbReference type="ARBA" id="ARBA00022989"/>
    </source>
</evidence>
<feature type="compositionally biased region" description="Basic residues" evidence="6">
    <location>
        <begin position="103"/>
        <end position="118"/>
    </location>
</feature>
<feature type="region of interest" description="Disordered" evidence="6">
    <location>
        <begin position="1"/>
        <end position="70"/>
    </location>
</feature>
<evidence type="ECO:0000256" key="6">
    <source>
        <dbReference type="SAM" id="MobiDB-lite"/>
    </source>
</evidence>
<gene>
    <name evidence="8" type="ORF">QTP70_020361</name>
</gene>
<dbReference type="GO" id="GO:0016020">
    <property type="term" value="C:membrane"/>
    <property type="evidence" value="ECO:0007669"/>
    <property type="project" value="UniProtKB-SubCell"/>
</dbReference>
<comment type="subcellular location">
    <subcellularLocation>
        <location evidence="1">Membrane</location>
    </subcellularLocation>
</comment>